<evidence type="ECO:0000313" key="6">
    <source>
        <dbReference type="Proteomes" id="UP001140510"/>
    </source>
</evidence>
<keyword evidence="6" id="KW-1185">Reference proteome</keyword>
<organism evidence="5 6">
    <name type="scientific">Didymella pomorum</name>
    <dbReference type="NCBI Taxonomy" id="749634"/>
    <lineage>
        <taxon>Eukaryota</taxon>
        <taxon>Fungi</taxon>
        <taxon>Dikarya</taxon>
        <taxon>Ascomycota</taxon>
        <taxon>Pezizomycotina</taxon>
        <taxon>Dothideomycetes</taxon>
        <taxon>Pleosporomycetidae</taxon>
        <taxon>Pleosporales</taxon>
        <taxon>Pleosporineae</taxon>
        <taxon>Didymellaceae</taxon>
        <taxon>Didymella</taxon>
    </lineage>
</organism>
<dbReference type="Proteomes" id="UP001140510">
    <property type="component" value="Unassembled WGS sequence"/>
</dbReference>
<dbReference type="AlphaFoldDB" id="A0A9W8YZ92"/>
<comment type="caution">
    <text evidence="5">The sequence shown here is derived from an EMBL/GenBank/DDBJ whole genome shotgun (WGS) entry which is preliminary data.</text>
</comment>
<evidence type="ECO:0008006" key="7">
    <source>
        <dbReference type="Google" id="ProtNLM"/>
    </source>
</evidence>
<dbReference type="EMBL" id="JAPEVA010000151">
    <property type="protein sequence ID" value="KAJ4395627.1"/>
    <property type="molecule type" value="Genomic_DNA"/>
</dbReference>
<comment type="similarity">
    <text evidence="1">Belongs to the peptidase S33 family.</text>
</comment>
<dbReference type="GO" id="GO:0016787">
    <property type="term" value="F:hydrolase activity"/>
    <property type="evidence" value="ECO:0007669"/>
    <property type="project" value="UniProtKB-KW"/>
</dbReference>
<dbReference type="OrthoDB" id="425534at2759"/>
<sequence>MILNPGGPGGSGVGMVLGYERWRPLLGQRYNFIGMDPRGVNNSGPNVDPLIDKPALRNEYATEISFEYDSKSPVAVKKTFMHAGAYGDFASQKLSDDVNYVNTPAVARDMLQFTEIVASSRGENSDEAKLNFFGVSYGSILGTTFAQLFPSRVGRMIIDGVMDPSDYYDGAWTKSVTQGDDAVRAFVSQCFGAGSKCAFFANDSSPEAILQRLDFILQDLEANPIGVSDPYWFDFPAVVNHMDLHGLILLSTYNSYERFSLLASTLAELEQKNGTSLALLTSKGVDFSGDTTCDAPTPAYNLALTKYITACNDMDGRYNISSMEKYQEYIDHLENVSKYLGPPWARAMTLYCRNLRFSPPDSQKFNAYKQVQTSTPILFISNTIDPVTSSLKDMVNFFPGAGSLFQDAVGHGVRVTDSDCTSDHTIKYLETGELPPSNLRCEPNGEVFDAPLDSRKVRRSLHEMSM</sequence>
<evidence type="ECO:0000256" key="1">
    <source>
        <dbReference type="ARBA" id="ARBA00010088"/>
    </source>
</evidence>
<accession>A0A9W8YZ92</accession>
<dbReference type="InterPro" id="IPR029058">
    <property type="entry name" value="AB_hydrolase_fold"/>
</dbReference>
<keyword evidence="2" id="KW-0378">Hydrolase</keyword>
<feature type="domain" description="AB hydrolase-1" evidence="3">
    <location>
        <begin position="1"/>
        <end position="262"/>
    </location>
</feature>
<evidence type="ECO:0000259" key="4">
    <source>
        <dbReference type="Pfam" id="PF08386"/>
    </source>
</evidence>
<proteinExistence type="inferred from homology"/>
<feature type="domain" description="Peptidase S33 tripeptidyl aminopeptidase-like C-terminal" evidence="4">
    <location>
        <begin position="340"/>
        <end position="441"/>
    </location>
</feature>
<dbReference type="PANTHER" id="PTHR43248:SF25">
    <property type="entry name" value="AB HYDROLASE-1 DOMAIN-CONTAINING PROTEIN-RELATED"/>
    <property type="match status" value="1"/>
</dbReference>
<evidence type="ECO:0000313" key="5">
    <source>
        <dbReference type="EMBL" id="KAJ4395627.1"/>
    </source>
</evidence>
<dbReference type="Pfam" id="PF08386">
    <property type="entry name" value="Abhydrolase_4"/>
    <property type="match status" value="1"/>
</dbReference>
<protein>
    <recommendedName>
        <fullName evidence="7">Peptidase S33 tripeptidyl aminopeptidase-like C-terminal domain-containing protein</fullName>
    </recommendedName>
</protein>
<evidence type="ECO:0000259" key="3">
    <source>
        <dbReference type="Pfam" id="PF00561"/>
    </source>
</evidence>
<dbReference type="Pfam" id="PF00561">
    <property type="entry name" value="Abhydrolase_1"/>
    <property type="match status" value="1"/>
</dbReference>
<dbReference type="InterPro" id="IPR051601">
    <property type="entry name" value="Serine_prot/Carboxylest_S33"/>
</dbReference>
<name>A0A9W8YZ92_9PLEO</name>
<dbReference type="Gene3D" id="3.40.50.1820">
    <property type="entry name" value="alpha/beta hydrolase"/>
    <property type="match status" value="1"/>
</dbReference>
<dbReference type="InterPro" id="IPR000073">
    <property type="entry name" value="AB_hydrolase_1"/>
</dbReference>
<reference evidence="5" key="1">
    <citation type="submission" date="2022-10" db="EMBL/GenBank/DDBJ databases">
        <title>Tapping the CABI collections for fungal endophytes: first genome assemblies for Collariella, Neodidymelliopsis, Ascochyta clinopodiicola, Didymella pomorum, Didymosphaeria variabile, Neocosmospora piperis and Neocucurbitaria cava.</title>
        <authorList>
            <person name="Hill R."/>
        </authorList>
    </citation>
    <scope>NUCLEOTIDE SEQUENCE</scope>
    <source>
        <strain evidence="5">IMI 355091</strain>
    </source>
</reference>
<dbReference type="PANTHER" id="PTHR43248">
    <property type="entry name" value="2-SUCCINYL-6-HYDROXY-2,4-CYCLOHEXADIENE-1-CARBOXYLATE SYNTHASE"/>
    <property type="match status" value="1"/>
</dbReference>
<dbReference type="SUPFAM" id="SSF53474">
    <property type="entry name" value="alpha/beta-Hydrolases"/>
    <property type="match status" value="1"/>
</dbReference>
<evidence type="ECO:0000256" key="2">
    <source>
        <dbReference type="ARBA" id="ARBA00022801"/>
    </source>
</evidence>
<dbReference type="InterPro" id="IPR013595">
    <property type="entry name" value="Pept_S33_TAP-like_C"/>
</dbReference>
<gene>
    <name evidence="5" type="ORF">N0V91_010731</name>
</gene>